<evidence type="ECO:0000256" key="1">
    <source>
        <dbReference type="SAM" id="MobiDB-lite"/>
    </source>
</evidence>
<dbReference type="GeneID" id="36625222"/>
<accession>A0A2T4ATU1</accession>
<feature type="region of interest" description="Disordered" evidence="1">
    <location>
        <begin position="44"/>
        <end position="94"/>
    </location>
</feature>
<dbReference type="EMBL" id="KZ679675">
    <property type="protein sequence ID" value="PTB60483.1"/>
    <property type="molecule type" value="Genomic_DNA"/>
</dbReference>
<dbReference type="Proteomes" id="UP000241690">
    <property type="component" value="Unassembled WGS sequence"/>
</dbReference>
<name>A0A2T4ATU1_TRIHA</name>
<dbReference type="PROSITE" id="PS51257">
    <property type="entry name" value="PROKAR_LIPOPROTEIN"/>
    <property type="match status" value="1"/>
</dbReference>
<dbReference type="AlphaFoldDB" id="A0A2T4ATU1"/>
<keyword evidence="3" id="KW-1185">Reference proteome</keyword>
<protein>
    <submittedName>
        <fullName evidence="2">Uncharacterized protein</fullName>
    </submittedName>
</protein>
<evidence type="ECO:0000313" key="2">
    <source>
        <dbReference type="EMBL" id="PTB60483.1"/>
    </source>
</evidence>
<organism evidence="2 3">
    <name type="scientific">Trichoderma harzianum CBS 226.95</name>
    <dbReference type="NCBI Taxonomy" id="983964"/>
    <lineage>
        <taxon>Eukaryota</taxon>
        <taxon>Fungi</taxon>
        <taxon>Dikarya</taxon>
        <taxon>Ascomycota</taxon>
        <taxon>Pezizomycotina</taxon>
        <taxon>Sordariomycetes</taxon>
        <taxon>Hypocreomycetidae</taxon>
        <taxon>Hypocreales</taxon>
        <taxon>Hypocreaceae</taxon>
        <taxon>Trichoderma</taxon>
    </lineage>
</organism>
<dbReference type="RefSeq" id="XP_024780160.1">
    <property type="nucleotide sequence ID" value="XM_024916653.1"/>
</dbReference>
<gene>
    <name evidence="2" type="ORF">M431DRAFT_489250</name>
</gene>
<reference evidence="2 3" key="1">
    <citation type="submission" date="2016-07" db="EMBL/GenBank/DDBJ databases">
        <title>Multiple horizontal gene transfer events from other fungi enriched the ability of initially mycotrophic Trichoderma (Ascomycota) to feed on dead plant biomass.</title>
        <authorList>
            <consortium name="DOE Joint Genome Institute"/>
            <person name="Aerts A."/>
            <person name="Atanasova L."/>
            <person name="Chenthamara K."/>
            <person name="Zhang J."/>
            <person name="Grujic M."/>
            <person name="Henrissat B."/>
            <person name="Kuo A."/>
            <person name="Salamov A."/>
            <person name="Lipzen A."/>
            <person name="Labutti K."/>
            <person name="Barry K."/>
            <person name="Miao Y."/>
            <person name="Rahimi M.J."/>
            <person name="Shen Q."/>
            <person name="Grigoriev I.V."/>
            <person name="Kubicek C.P."/>
            <person name="Druzhinina I.S."/>
        </authorList>
    </citation>
    <scope>NUCLEOTIDE SEQUENCE [LARGE SCALE GENOMIC DNA]</scope>
    <source>
        <strain evidence="2 3">CBS 226.95</strain>
    </source>
</reference>
<sequence>MRLAVSMCALPHISCLCSCPASFIIASIHVIILACPLQARISLRPSSDRSRPSRFPSTHKQARSSRGLATERGLEAPTDEPGGYQGAAGSSRGEDKCNLAACCMVLKGL</sequence>
<evidence type="ECO:0000313" key="3">
    <source>
        <dbReference type="Proteomes" id="UP000241690"/>
    </source>
</evidence>
<proteinExistence type="predicted"/>